<proteinExistence type="predicted"/>
<feature type="coiled-coil region" evidence="1">
    <location>
        <begin position="8"/>
        <end position="35"/>
    </location>
</feature>
<dbReference type="EMBL" id="FOAB01000007">
    <property type="protein sequence ID" value="SEL95001.1"/>
    <property type="molecule type" value="Genomic_DNA"/>
</dbReference>
<dbReference type="STRING" id="1038014.SAMN04487910_3688"/>
<protein>
    <recommendedName>
        <fullName evidence="4">Glutaminyl-tRNA synthetase</fullName>
    </recommendedName>
</protein>
<dbReference type="Proteomes" id="UP000198521">
    <property type="component" value="Unassembled WGS sequence"/>
</dbReference>
<name>A0A1H7UDF7_AQUAM</name>
<gene>
    <name evidence="2" type="ORF">SAMN04487910_3688</name>
</gene>
<sequence>MKKTYTSFKEIENDLRRLNLQRQISLEEMKLLKSNLKEDIQPYQWFSTVLSAVKKYGILYLIKRMFK</sequence>
<reference evidence="2 3" key="1">
    <citation type="submission" date="2016-10" db="EMBL/GenBank/DDBJ databases">
        <authorList>
            <person name="de Groot N.N."/>
        </authorList>
    </citation>
    <scope>NUCLEOTIDE SEQUENCE [LARGE SCALE GENOMIC DNA]</scope>
    <source>
        <strain evidence="2 3">DSM 25232</strain>
    </source>
</reference>
<accession>A0A1H7UDF7</accession>
<dbReference type="RefSeq" id="WP_091411169.1">
    <property type="nucleotide sequence ID" value="NZ_FOAB01000007.1"/>
</dbReference>
<keyword evidence="3" id="KW-1185">Reference proteome</keyword>
<dbReference type="Pfam" id="PF19852">
    <property type="entry name" value="DUF6327"/>
    <property type="match status" value="1"/>
</dbReference>
<keyword evidence="1" id="KW-0175">Coiled coil</keyword>
<evidence type="ECO:0000256" key="1">
    <source>
        <dbReference type="SAM" id="Coils"/>
    </source>
</evidence>
<dbReference type="InterPro" id="IPR046290">
    <property type="entry name" value="DUF6327"/>
</dbReference>
<dbReference type="AlphaFoldDB" id="A0A1H7UDF7"/>
<dbReference type="OrthoDB" id="1149272at2"/>
<evidence type="ECO:0000313" key="3">
    <source>
        <dbReference type="Proteomes" id="UP000198521"/>
    </source>
</evidence>
<organism evidence="2 3">
    <name type="scientific">Aquimarina amphilecti</name>
    <dbReference type="NCBI Taxonomy" id="1038014"/>
    <lineage>
        <taxon>Bacteria</taxon>
        <taxon>Pseudomonadati</taxon>
        <taxon>Bacteroidota</taxon>
        <taxon>Flavobacteriia</taxon>
        <taxon>Flavobacteriales</taxon>
        <taxon>Flavobacteriaceae</taxon>
        <taxon>Aquimarina</taxon>
    </lineage>
</organism>
<evidence type="ECO:0008006" key="4">
    <source>
        <dbReference type="Google" id="ProtNLM"/>
    </source>
</evidence>
<evidence type="ECO:0000313" key="2">
    <source>
        <dbReference type="EMBL" id="SEL95001.1"/>
    </source>
</evidence>